<dbReference type="AlphaFoldDB" id="A0A399G8R3"/>
<evidence type="ECO:0000313" key="2">
    <source>
        <dbReference type="Proteomes" id="UP000265719"/>
    </source>
</evidence>
<keyword evidence="2" id="KW-1185">Reference proteome</keyword>
<dbReference type="Pfam" id="PF04149">
    <property type="entry name" value="DUF397"/>
    <property type="match status" value="1"/>
</dbReference>
<dbReference type="InterPro" id="IPR007278">
    <property type="entry name" value="DUF397"/>
</dbReference>
<dbReference type="RefSeq" id="WP_068692542.1">
    <property type="nucleotide sequence ID" value="NZ_CP063196.1"/>
</dbReference>
<name>A0A399G8R3_9ACTN</name>
<protein>
    <submittedName>
        <fullName evidence="1">DUF397 domain-containing protein</fullName>
    </submittedName>
</protein>
<accession>A0A399G8R3</accession>
<dbReference type="KEGG" id="thao:NI17_001945"/>
<dbReference type="OrthoDB" id="3482502at2"/>
<sequence>MIRTRGWRKSSYSVGESNCVEVAETPRAVLVRDTRHRDLGHLGFSPAEWAAFPSNLKNDLL</sequence>
<evidence type="ECO:0000313" key="1">
    <source>
        <dbReference type="EMBL" id="UOE20040.1"/>
    </source>
</evidence>
<dbReference type="Proteomes" id="UP000265719">
    <property type="component" value="Chromosome"/>
</dbReference>
<reference evidence="1" key="1">
    <citation type="submission" date="2020-10" db="EMBL/GenBank/DDBJ databases">
        <title>De novo genome project of the cellulose decomposer Thermobifida halotolerans type strain.</title>
        <authorList>
            <person name="Nagy I."/>
            <person name="Horvath B."/>
            <person name="Kukolya J."/>
            <person name="Nagy I."/>
            <person name="Orsini M."/>
        </authorList>
    </citation>
    <scope>NUCLEOTIDE SEQUENCE</scope>
    <source>
        <strain evidence="1">DSM 44931</strain>
    </source>
</reference>
<proteinExistence type="predicted"/>
<dbReference type="EMBL" id="CP063196">
    <property type="protein sequence ID" value="UOE20040.1"/>
    <property type="molecule type" value="Genomic_DNA"/>
</dbReference>
<organism evidence="1 2">
    <name type="scientific">Thermobifida halotolerans</name>
    <dbReference type="NCBI Taxonomy" id="483545"/>
    <lineage>
        <taxon>Bacteria</taxon>
        <taxon>Bacillati</taxon>
        <taxon>Actinomycetota</taxon>
        <taxon>Actinomycetes</taxon>
        <taxon>Streptosporangiales</taxon>
        <taxon>Nocardiopsidaceae</taxon>
        <taxon>Thermobifida</taxon>
    </lineage>
</organism>
<gene>
    <name evidence="1" type="ORF">NI17_001945</name>
</gene>